<name>A0A5Y9J4E2_CAMJU</name>
<proteinExistence type="inferred from homology"/>
<keyword evidence="4 8" id="KW-0812">Transmembrane</keyword>
<comment type="subcellular location">
    <subcellularLocation>
        <location evidence="1 8">Cell outer membrane</location>
        <topology evidence="1 8">Multi-pass membrane protein</topology>
    </subcellularLocation>
</comment>
<dbReference type="EMBL" id="AAKCPW010000002">
    <property type="protein sequence ID" value="ECQ7311036.1"/>
    <property type="molecule type" value="Genomic_DNA"/>
</dbReference>
<keyword evidence="10" id="KW-0732">Signal</keyword>
<gene>
    <name evidence="13" type="ORF">F0E97_02005</name>
    <name evidence="14" type="ORF">F0J77_03090</name>
</gene>
<feature type="domain" description="TonB-dependent receptor-like beta-barrel" evidence="11">
    <location>
        <begin position="220"/>
        <end position="686"/>
    </location>
</feature>
<protein>
    <submittedName>
        <fullName evidence="13">TonB-dependent receptor</fullName>
    </submittedName>
</protein>
<feature type="chain" id="PRO_5036375284" evidence="10">
    <location>
        <begin position="27"/>
        <end position="718"/>
    </location>
</feature>
<keyword evidence="13" id="KW-0675">Receptor</keyword>
<evidence type="ECO:0000256" key="6">
    <source>
        <dbReference type="ARBA" id="ARBA00023136"/>
    </source>
</evidence>
<dbReference type="Pfam" id="PF07715">
    <property type="entry name" value="Plug"/>
    <property type="match status" value="1"/>
</dbReference>
<comment type="caution">
    <text evidence="13">The sequence shown here is derived from an EMBL/GenBank/DDBJ whole genome shotgun (WGS) entry which is preliminary data.</text>
</comment>
<dbReference type="RefSeq" id="WP_002902257.1">
    <property type="nucleotide sequence ID" value="NZ_AP028346.1"/>
</dbReference>
<dbReference type="InterPro" id="IPR000531">
    <property type="entry name" value="Beta-barrel_TonB"/>
</dbReference>
<reference evidence="13" key="1">
    <citation type="submission" date="2019-08" db="EMBL/GenBank/DDBJ databases">
        <authorList>
            <person name="Ashton P.M."/>
            <person name="Dallman T."/>
            <person name="Nair S."/>
            <person name="De Pinna E."/>
            <person name="Peters T."/>
            <person name="Grant K."/>
        </authorList>
    </citation>
    <scope>NUCLEOTIDE SEQUENCE</scope>
    <source>
        <strain evidence="14">228903</strain>
        <strain evidence="13">251897</strain>
    </source>
</reference>
<dbReference type="Gene3D" id="2.170.130.10">
    <property type="entry name" value="TonB-dependent receptor, plug domain"/>
    <property type="match status" value="1"/>
</dbReference>
<dbReference type="EMBL" id="AAKENF010000003">
    <property type="protein sequence ID" value="ECR1523455.1"/>
    <property type="molecule type" value="Genomic_DNA"/>
</dbReference>
<evidence type="ECO:0000256" key="2">
    <source>
        <dbReference type="ARBA" id="ARBA00022448"/>
    </source>
</evidence>
<evidence type="ECO:0000313" key="14">
    <source>
        <dbReference type="EMBL" id="ECR1523455.1"/>
    </source>
</evidence>
<dbReference type="Gene3D" id="2.40.170.20">
    <property type="entry name" value="TonB-dependent receptor, beta-barrel domain"/>
    <property type="match status" value="1"/>
</dbReference>
<evidence type="ECO:0000256" key="9">
    <source>
        <dbReference type="RuleBase" id="RU003357"/>
    </source>
</evidence>
<evidence type="ECO:0000256" key="7">
    <source>
        <dbReference type="ARBA" id="ARBA00023237"/>
    </source>
</evidence>
<evidence type="ECO:0000259" key="12">
    <source>
        <dbReference type="Pfam" id="PF07715"/>
    </source>
</evidence>
<keyword evidence="5 9" id="KW-0798">TonB box</keyword>
<dbReference type="InterPro" id="IPR012910">
    <property type="entry name" value="Plug_dom"/>
</dbReference>
<evidence type="ECO:0000256" key="1">
    <source>
        <dbReference type="ARBA" id="ARBA00004571"/>
    </source>
</evidence>
<evidence type="ECO:0000256" key="8">
    <source>
        <dbReference type="PROSITE-ProRule" id="PRU01360"/>
    </source>
</evidence>
<dbReference type="SUPFAM" id="SSF56935">
    <property type="entry name" value="Porins"/>
    <property type="match status" value="1"/>
</dbReference>
<feature type="domain" description="TonB-dependent receptor plug" evidence="12">
    <location>
        <begin position="54"/>
        <end position="157"/>
    </location>
</feature>
<evidence type="ECO:0000256" key="5">
    <source>
        <dbReference type="ARBA" id="ARBA00023077"/>
    </source>
</evidence>
<evidence type="ECO:0000313" key="13">
    <source>
        <dbReference type="EMBL" id="ECQ7311036.1"/>
    </source>
</evidence>
<accession>A0A5Y9J4E2</accession>
<dbReference type="Pfam" id="PF00593">
    <property type="entry name" value="TonB_dep_Rec_b-barrel"/>
    <property type="match status" value="1"/>
</dbReference>
<dbReference type="PANTHER" id="PTHR30069:SF27">
    <property type="entry name" value="BLL4766 PROTEIN"/>
    <property type="match status" value="1"/>
</dbReference>
<evidence type="ECO:0000259" key="11">
    <source>
        <dbReference type="Pfam" id="PF00593"/>
    </source>
</evidence>
<evidence type="ECO:0000256" key="10">
    <source>
        <dbReference type="SAM" id="SignalP"/>
    </source>
</evidence>
<evidence type="ECO:0000256" key="4">
    <source>
        <dbReference type="ARBA" id="ARBA00022692"/>
    </source>
</evidence>
<keyword evidence="3 8" id="KW-1134">Transmembrane beta strand</keyword>
<comment type="similarity">
    <text evidence="8 9">Belongs to the TonB-dependent receptor family.</text>
</comment>
<dbReference type="PANTHER" id="PTHR30069">
    <property type="entry name" value="TONB-DEPENDENT OUTER MEMBRANE RECEPTOR"/>
    <property type="match status" value="1"/>
</dbReference>
<evidence type="ECO:0000256" key="3">
    <source>
        <dbReference type="ARBA" id="ARBA00022452"/>
    </source>
</evidence>
<dbReference type="AlphaFoldDB" id="A0A5Y9J4E2"/>
<dbReference type="GO" id="GO:0009279">
    <property type="term" value="C:cell outer membrane"/>
    <property type="evidence" value="ECO:0007669"/>
    <property type="project" value="UniProtKB-SubCell"/>
</dbReference>
<organism evidence="13">
    <name type="scientific">Campylobacter jejuni</name>
    <dbReference type="NCBI Taxonomy" id="197"/>
    <lineage>
        <taxon>Bacteria</taxon>
        <taxon>Pseudomonadati</taxon>
        <taxon>Campylobacterota</taxon>
        <taxon>Epsilonproteobacteria</taxon>
        <taxon>Campylobacterales</taxon>
        <taxon>Campylobacteraceae</taxon>
        <taxon>Campylobacter</taxon>
    </lineage>
</organism>
<dbReference type="InterPro" id="IPR037066">
    <property type="entry name" value="Plug_dom_sf"/>
</dbReference>
<dbReference type="InterPro" id="IPR039426">
    <property type="entry name" value="TonB-dep_rcpt-like"/>
</dbReference>
<keyword evidence="2 8" id="KW-0813">Transport</keyword>
<dbReference type="InterPro" id="IPR036942">
    <property type="entry name" value="Beta-barrel_TonB_sf"/>
</dbReference>
<feature type="signal peptide" evidence="10">
    <location>
        <begin position="1"/>
        <end position="26"/>
    </location>
</feature>
<dbReference type="PROSITE" id="PS52016">
    <property type="entry name" value="TONB_DEPENDENT_REC_3"/>
    <property type="match status" value="1"/>
</dbReference>
<dbReference type="CDD" id="cd01347">
    <property type="entry name" value="ligand_gated_channel"/>
    <property type="match status" value="1"/>
</dbReference>
<sequence>MHPNKKFYKLFKLSLFALLLITNLNAQESNEAINLQKVVVSATGFEQDADSNLRNVISIEGKDLQNKGYVSLEQALERISGISFVNFGLGRNIDMRGQGNKSNIAVKVMIDGRAINVLDNSHGVTPLNSINLDNVERIEIIPGGGSVLYGNGTRGGVINIITKKQKSDAFAINLKSSTYNHGGLGGNLGINGAKQINENLAFSFDIQSFNLDGYQKGYNEKGYFINTKTYIDINDNSDLTLGYNYFKSKNTSSGYLTKTQAQSNPTQKGNSDNITQINRPEISLDYHYYFDDIWEFNLEAFWQNQKINYLKDVSTMSYRGMSLPVYQNGSGFEDTLTGISLKNKLNYANNSYFIFGYEFANHDAKRKSLVYYSAAPIINYHRMTTLMDMTKQSHSIFALNSHNFNEFFTLSGGARYEFSTYNTNRSYRNEMSMNGRPPSSNPMITDSTTLFDTDKNTNNFAFEITPNFKYSDTGNLYLKYERGFVSPTPAQFVNRNNNTSNGIPPYYSSNLKAEIFDTFELGIDDFWWDFYGFNLTLFYTLSKDEISYLGNPHSTSGSWWKYYNIDQTRRLGVELSLSQNFLDDDLIFRESLTYLDAKISKGVNDGMRIPYVSKIKATAGLEYAWNKNFSNFIDLTYFSRAKDGGTIDENTGKMSKNSWIRDYFLTDIGMKYNYKKLQILAGIRNLFDKRYYTYQDSINDQYLVGNGRNYYVEFKYAF</sequence>
<dbReference type="GO" id="GO:0015344">
    <property type="term" value="F:siderophore uptake transmembrane transporter activity"/>
    <property type="evidence" value="ECO:0007669"/>
    <property type="project" value="TreeGrafter"/>
</dbReference>
<keyword evidence="6 8" id="KW-0472">Membrane</keyword>
<keyword evidence="7 8" id="KW-0998">Cell outer membrane</keyword>
<dbReference type="GO" id="GO:0044718">
    <property type="term" value="P:siderophore transmembrane transport"/>
    <property type="evidence" value="ECO:0007669"/>
    <property type="project" value="TreeGrafter"/>
</dbReference>